<proteinExistence type="predicted"/>
<feature type="signal peptide" evidence="1">
    <location>
        <begin position="1"/>
        <end position="15"/>
    </location>
</feature>
<dbReference type="PANTHER" id="PTHR10257:SF28">
    <property type="entry name" value="SERINE_THREONINE PROTEIN PHOSPHATASE 2A REGULATORY SUBUNIT"/>
    <property type="match status" value="1"/>
</dbReference>
<dbReference type="GO" id="GO:0007165">
    <property type="term" value="P:signal transduction"/>
    <property type="evidence" value="ECO:0007669"/>
    <property type="project" value="InterPro"/>
</dbReference>
<dbReference type="SUPFAM" id="SSF48371">
    <property type="entry name" value="ARM repeat"/>
    <property type="match status" value="1"/>
</dbReference>
<dbReference type="InterPro" id="IPR002554">
    <property type="entry name" value="PP2A_B56"/>
</dbReference>
<name>A0A9K3IH44_HELAN</name>
<evidence type="ECO:0000313" key="2">
    <source>
        <dbReference type="EMBL" id="KAF5796637.1"/>
    </source>
</evidence>
<organism evidence="2 3">
    <name type="scientific">Helianthus annuus</name>
    <name type="common">Common sunflower</name>
    <dbReference type="NCBI Taxonomy" id="4232"/>
    <lineage>
        <taxon>Eukaryota</taxon>
        <taxon>Viridiplantae</taxon>
        <taxon>Streptophyta</taxon>
        <taxon>Embryophyta</taxon>
        <taxon>Tracheophyta</taxon>
        <taxon>Spermatophyta</taxon>
        <taxon>Magnoliopsida</taxon>
        <taxon>eudicotyledons</taxon>
        <taxon>Gunneridae</taxon>
        <taxon>Pentapetalae</taxon>
        <taxon>asterids</taxon>
        <taxon>campanulids</taxon>
        <taxon>Asterales</taxon>
        <taxon>Asteraceae</taxon>
        <taxon>Asteroideae</taxon>
        <taxon>Heliantheae alliance</taxon>
        <taxon>Heliantheae</taxon>
        <taxon>Helianthus</taxon>
    </lineage>
</organism>
<dbReference type="AlphaFoldDB" id="A0A9K3IH44"/>
<dbReference type="PANTHER" id="PTHR10257">
    <property type="entry name" value="SERINE/THREONINE PROTEIN PHOSPHATASE 2A PP2A REGULATORY SUBUNIT B"/>
    <property type="match status" value="1"/>
</dbReference>
<dbReference type="GO" id="GO:0019888">
    <property type="term" value="F:protein phosphatase regulator activity"/>
    <property type="evidence" value="ECO:0007669"/>
    <property type="project" value="InterPro"/>
</dbReference>
<feature type="chain" id="PRO_5039912255" evidence="1">
    <location>
        <begin position="16"/>
        <end position="92"/>
    </location>
</feature>
<evidence type="ECO:0000256" key="1">
    <source>
        <dbReference type="SAM" id="SignalP"/>
    </source>
</evidence>
<keyword evidence="1" id="KW-0732">Signal</keyword>
<protein>
    <submittedName>
        <fullName evidence="2">Uncharacterized protein</fullName>
    </submittedName>
</protein>
<dbReference type="GO" id="GO:0000159">
    <property type="term" value="C:protein phosphatase type 2A complex"/>
    <property type="evidence" value="ECO:0007669"/>
    <property type="project" value="InterPro"/>
</dbReference>
<dbReference type="Pfam" id="PF01603">
    <property type="entry name" value="B56"/>
    <property type="match status" value="1"/>
</dbReference>
<reference evidence="2" key="2">
    <citation type="submission" date="2020-06" db="EMBL/GenBank/DDBJ databases">
        <title>Helianthus annuus Genome sequencing and assembly Release 2.</title>
        <authorList>
            <person name="Gouzy J."/>
            <person name="Langlade N."/>
            <person name="Munos S."/>
        </authorList>
    </citation>
    <scope>NUCLEOTIDE SEQUENCE</scope>
    <source>
        <tissue evidence="2">Leaves</tissue>
    </source>
</reference>
<reference evidence="2" key="1">
    <citation type="journal article" date="2017" name="Nature">
        <title>The sunflower genome provides insights into oil metabolism, flowering and Asterid evolution.</title>
        <authorList>
            <person name="Badouin H."/>
            <person name="Gouzy J."/>
            <person name="Grassa C.J."/>
            <person name="Murat F."/>
            <person name="Staton S.E."/>
            <person name="Cottret L."/>
            <person name="Lelandais-Briere C."/>
            <person name="Owens G.L."/>
            <person name="Carrere S."/>
            <person name="Mayjonade B."/>
            <person name="Legrand L."/>
            <person name="Gill N."/>
            <person name="Kane N.C."/>
            <person name="Bowers J.E."/>
            <person name="Hubner S."/>
            <person name="Bellec A."/>
            <person name="Berard A."/>
            <person name="Berges H."/>
            <person name="Blanchet N."/>
            <person name="Boniface M.C."/>
            <person name="Brunel D."/>
            <person name="Catrice O."/>
            <person name="Chaidir N."/>
            <person name="Claudel C."/>
            <person name="Donnadieu C."/>
            <person name="Faraut T."/>
            <person name="Fievet G."/>
            <person name="Helmstetter N."/>
            <person name="King M."/>
            <person name="Knapp S.J."/>
            <person name="Lai Z."/>
            <person name="Le Paslier M.C."/>
            <person name="Lippi Y."/>
            <person name="Lorenzon L."/>
            <person name="Mandel J.R."/>
            <person name="Marage G."/>
            <person name="Marchand G."/>
            <person name="Marquand E."/>
            <person name="Bret-Mestries E."/>
            <person name="Morien E."/>
            <person name="Nambeesan S."/>
            <person name="Nguyen T."/>
            <person name="Pegot-Espagnet P."/>
            <person name="Pouilly N."/>
            <person name="Raftis F."/>
            <person name="Sallet E."/>
            <person name="Schiex T."/>
            <person name="Thomas J."/>
            <person name="Vandecasteele C."/>
            <person name="Vares D."/>
            <person name="Vear F."/>
            <person name="Vautrin S."/>
            <person name="Crespi M."/>
            <person name="Mangin B."/>
            <person name="Burke J.M."/>
            <person name="Salse J."/>
            <person name="Munos S."/>
            <person name="Vincourt P."/>
            <person name="Rieseberg L.H."/>
            <person name="Langlade N.B."/>
        </authorList>
    </citation>
    <scope>NUCLEOTIDE SEQUENCE</scope>
    <source>
        <tissue evidence="2">Leaves</tissue>
    </source>
</reference>
<dbReference type="Gramene" id="mRNA:HanXRQr2_Chr08g0354051">
    <property type="protein sequence ID" value="mRNA:HanXRQr2_Chr08g0354051"/>
    <property type="gene ID" value="HanXRQr2_Chr08g0354051"/>
</dbReference>
<dbReference type="EMBL" id="MNCJ02000323">
    <property type="protein sequence ID" value="KAF5796637.1"/>
    <property type="molecule type" value="Genomic_DNA"/>
</dbReference>
<accession>A0A9K3IH44</accession>
<gene>
    <name evidence="2" type="ORF">HanXRQr2_Chr08g0354051</name>
</gene>
<dbReference type="Proteomes" id="UP000215914">
    <property type="component" value="Unassembled WGS sequence"/>
</dbReference>
<comment type="caution">
    <text evidence="2">The sequence shown here is derived from an EMBL/GenBank/DDBJ whole genome shotgun (WGS) entry which is preliminary data.</text>
</comment>
<dbReference type="InterPro" id="IPR016024">
    <property type="entry name" value="ARM-type_fold"/>
</dbReference>
<evidence type="ECO:0000313" key="3">
    <source>
        <dbReference type="Proteomes" id="UP000215914"/>
    </source>
</evidence>
<dbReference type="InterPro" id="IPR011989">
    <property type="entry name" value="ARM-like"/>
</dbReference>
<sequence>MLLVTLLLVTLSVQSTIDHWVAERALDVWNNEQFMRVVSQDIEIVFPILVEAIETNLKLHWSKNVQQLTQSVKNLLQELNPLLYKRCLNRLD</sequence>
<dbReference type="Gene3D" id="1.25.10.10">
    <property type="entry name" value="Leucine-rich Repeat Variant"/>
    <property type="match status" value="1"/>
</dbReference>
<keyword evidence="3" id="KW-1185">Reference proteome</keyword>